<evidence type="ECO:0000313" key="2">
    <source>
        <dbReference type="EMBL" id="MEQ2235625.1"/>
    </source>
</evidence>
<protein>
    <recommendedName>
        <fullName evidence="4">AEBP1</fullName>
    </recommendedName>
</protein>
<keyword evidence="3" id="KW-1185">Reference proteome</keyword>
<accession>A0ABV0TTJ2</accession>
<evidence type="ECO:0000313" key="3">
    <source>
        <dbReference type="Proteomes" id="UP001482620"/>
    </source>
</evidence>
<comment type="caution">
    <text evidence="2">The sequence shown here is derived from an EMBL/GenBank/DDBJ whole genome shotgun (WGS) entry which is preliminary data.</text>
</comment>
<name>A0ABV0TTJ2_9TELE</name>
<reference evidence="2 3" key="1">
    <citation type="submission" date="2021-06" db="EMBL/GenBank/DDBJ databases">
        <authorList>
            <person name="Palmer J.M."/>
        </authorList>
    </citation>
    <scope>NUCLEOTIDE SEQUENCE [LARGE SCALE GENOMIC DNA]</scope>
    <source>
        <strain evidence="3">if_2019</strain>
        <tissue evidence="2">Muscle</tissue>
    </source>
</reference>
<organism evidence="2 3">
    <name type="scientific">Ilyodon furcidens</name>
    <name type="common">goldbreast splitfin</name>
    <dbReference type="NCBI Taxonomy" id="33524"/>
    <lineage>
        <taxon>Eukaryota</taxon>
        <taxon>Metazoa</taxon>
        <taxon>Chordata</taxon>
        <taxon>Craniata</taxon>
        <taxon>Vertebrata</taxon>
        <taxon>Euteleostomi</taxon>
        <taxon>Actinopterygii</taxon>
        <taxon>Neopterygii</taxon>
        <taxon>Teleostei</taxon>
        <taxon>Neoteleostei</taxon>
        <taxon>Acanthomorphata</taxon>
        <taxon>Ovalentaria</taxon>
        <taxon>Atherinomorphae</taxon>
        <taxon>Cyprinodontiformes</taxon>
        <taxon>Goodeidae</taxon>
        <taxon>Ilyodon</taxon>
    </lineage>
</organism>
<feature type="compositionally biased region" description="Basic and acidic residues" evidence="1">
    <location>
        <begin position="31"/>
        <end position="50"/>
    </location>
</feature>
<dbReference type="Gene3D" id="2.60.120.260">
    <property type="entry name" value="Galactose-binding domain-like"/>
    <property type="match status" value="1"/>
</dbReference>
<gene>
    <name evidence="2" type="ORF">ILYODFUR_004200</name>
</gene>
<evidence type="ECO:0008006" key="4">
    <source>
        <dbReference type="Google" id="ProtNLM"/>
    </source>
</evidence>
<dbReference type="Proteomes" id="UP001482620">
    <property type="component" value="Unassembled WGS sequence"/>
</dbReference>
<sequence length="111" mass="12893">ETTSVPFIGPWYDEYDYTDLAVAMAKKQQEEEERARKEKAEKAERLRKQWEEEEAERLKQTSFPADPKKCPPLGLESHRVEDDQLLASSQSHHGFAAQRGRLNMQVSCRSK</sequence>
<dbReference type="EMBL" id="JAHRIQ010046568">
    <property type="protein sequence ID" value="MEQ2235625.1"/>
    <property type="molecule type" value="Genomic_DNA"/>
</dbReference>
<proteinExistence type="predicted"/>
<feature type="region of interest" description="Disordered" evidence="1">
    <location>
        <begin position="31"/>
        <end position="111"/>
    </location>
</feature>
<evidence type="ECO:0000256" key="1">
    <source>
        <dbReference type="SAM" id="MobiDB-lite"/>
    </source>
</evidence>
<feature type="non-terminal residue" evidence="2">
    <location>
        <position position="1"/>
    </location>
</feature>